<reference evidence="3 4" key="1">
    <citation type="journal article" date="2021" name="Commun. Biol.">
        <title>The genome of Shorea leprosula (Dipterocarpaceae) highlights the ecological relevance of drought in aseasonal tropical rainforests.</title>
        <authorList>
            <person name="Ng K.K.S."/>
            <person name="Kobayashi M.J."/>
            <person name="Fawcett J.A."/>
            <person name="Hatakeyama M."/>
            <person name="Paape T."/>
            <person name="Ng C.H."/>
            <person name="Ang C.C."/>
            <person name="Tnah L.H."/>
            <person name="Lee C.T."/>
            <person name="Nishiyama T."/>
            <person name="Sese J."/>
            <person name="O'Brien M.J."/>
            <person name="Copetti D."/>
            <person name="Mohd Noor M.I."/>
            <person name="Ong R.C."/>
            <person name="Putra M."/>
            <person name="Sireger I.Z."/>
            <person name="Indrioko S."/>
            <person name="Kosugi Y."/>
            <person name="Izuno A."/>
            <person name="Isagi Y."/>
            <person name="Lee S.L."/>
            <person name="Shimizu K.K."/>
        </authorList>
    </citation>
    <scope>NUCLEOTIDE SEQUENCE [LARGE SCALE GENOMIC DNA]</scope>
    <source>
        <strain evidence="3">214</strain>
    </source>
</reference>
<feature type="transmembrane region" description="Helical" evidence="2">
    <location>
        <begin position="80"/>
        <end position="109"/>
    </location>
</feature>
<evidence type="ECO:0000313" key="4">
    <source>
        <dbReference type="Proteomes" id="UP001054252"/>
    </source>
</evidence>
<protein>
    <submittedName>
        <fullName evidence="3">Uncharacterized protein</fullName>
    </submittedName>
</protein>
<dbReference type="EMBL" id="BPVZ01000024">
    <property type="protein sequence ID" value="GKV06229.1"/>
    <property type="molecule type" value="Genomic_DNA"/>
</dbReference>
<keyword evidence="2" id="KW-0472">Membrane</keyword>
<feature type="transmembrane region" description="Helical" evidence="2">
    <location>
        <begin position="115"/>
        <end position="133"/>
    </location>
</feature>
<feature type="region of interest" description="Disordered" evidence="1">
    <location>
        <begin position="1"/>
        <end position="72"/>
    </location>
</feature>
<comment type="caution">
    <text evidence="3">The sequence shown here is derived from an EMBL/GenBank/DDBJ whole genome shotgun (WGS) entry which is preliminary data.</text>
</comment>
<keyword evidence="2" id="KW-1133">Transmembrane helix</keyword>
<dbReference type="Proteomes" id="UP001054252">
    <property type="component" value="Unassembled WGS sequence"/>
</dbReference>
<gene>
    <name evidence="3" type="ORF">SLEP1_g18133</name>
</gene>
<organism evidence="3 4">
    <name type="scientific">Rubroshorea leprosula</name>
    <dbReference type="NCBI Taxonomy" id="152421"/>
    <lineage>
        <taxon>Eukaryota</taxon>
        <taxon>Viridiplantae</taxon>
        <taxon>Streptophyta</taxon>
        <taxon>Embryophyta</taxon>
        <taxon>Tracheophyta</taxon>
        <taxon>Spermatophyta</taxon>
        <taxon>Magnoliopsida</taxon>
        <taxon>eudicotyledons</taxon>
        <taxon>Gunneridae</taxon>
        <taxon>Pentapetalae</taxon>
        <taxon>rosids</taxon>
        <taxon>malvids</taxon>
        <taxon>Malvales</taxon>
        <taxon>Dipterocarpaceae</taxon>
        <taxon>Rubroshorea</taxon>
    </lineage>
</organism>
<feature type="compositionally biased region" description="Polar residues" evidence="1">
    <location>
        <begin position="11"/>
        <end position="52"/>
    </location>
</feature>
<name>A0AAV5J214_9ROSI</name>
<evidence type="ECO:0000256" key="2">
    <source>
        <dbReference type="SAM" id="Phobius"/>
    </source>
</evidence>
<accession>A0AAV5J214</accession>
<keyword evidence="4" id="KW-1185">Reference proteome</keyword>
<dbReference type="AlphaFoldDB" id="A0AAV5J214"/>
<sequence length="134" mass="14282">MAENGREQPNDLETGNSEAGSSSMNIEITKESASTPIEPSPTSVNKENTNPDENSKSKGGTEEGTGNSVTTTTSKSYGCLVILLVVLIALLLPVYYLIKYACLIVLAIAAPKKRTIWVVLEWIALVGFTGFLGC</sequence>
<proteinExistence type="predicted"/>
<evidence type="ECO:0000313" key="3">
    <source>
        <dbReference type="EMBL" id="GKV06229.1"/>
    </source>
</evidence>
<evidence type="ECO:0000256" key="1">
    <source>
        <dbReference type="SAM" id="MobiDB-lite"/>
    </source>
</evidence>
<keyword evidence="2" id="KW-0812">Transmembrane</keyword>